<evidence type="ECO:0000313" key="3">
    <source>
        <dbReference type="EMBL" id="EFI92340.1"/>
    </source>
</evidence>
<protein>
    <recommendedName>
        <fullName evidence="2">DUF7918 domain-containing protein</fullName>
    </recommendedName>
</protein>
<reference evidence="3 4" key="1">
    <citation type="journal article" date="2010" name="Nat. Biotechnol.">
        <title>Genome sequence of the model mushroom Schizophyllum commune.</title>
        <authorList>
            <person name="Ohm R.A."/>
            <person name="de Jong J.F."/>
            <person name="Lugones L.G."/>
            <person name="Aerts A."/>
            <person name="Kothe E."/>
            <person name="Stajich J.E."/>
            <person name="de Vries R.P."/>
            <person name="Record E."/>
            <person name="Levasseur A."/>
            <person name="Baker S.E."/>
            <person name="Bartholomew K.A."/>
            <person name="Coutinho P.M."/>
            <person name="Erdmann S."/>
            <person name="Fowler T.J."/>
            <person name="Gathman A.C."/>
            <person name="Lombard V."/>
            <person name="Henrissat B."/>
            <person name="Knabe N."/>
            <person name="Kuees U."/>
            <person name="Lilly W.W."/>
            <person name="Lindquist E."/>
            <person name="Lucas S."/>
            <person name="Magnuson J.K."/>
            <person name="Piumi F."/>
            <person name="Raudaskoski M."/>
            <person name="Salamov A."/>
            <person name="Schmutz J."/>
            <person name="Schwarze F.W.M.R."/>
            <person name="vanKuyk P.A."/>
            <person name="Horton J.S."/>
            <person name="Grigoriev I.V."/>
            <person name="Woesten H.A.B."/>
        </authorList>
    </citation>
    <scope>NUCLEOTIDE SEQUENCE [LARGE SCALE GENOMIC DNA]</scope>
    <source>
        <strain evidence="4">H4-8 / FGSC 9210</strain>
    </source>
</reference>
<feature type="domain" description="DUF7918" evidence="2">
    <location>
        <begin position="6"/>
        <end position="203"/>
    </location>
</feature>
<dbReference type="InterPro" id="IPR057678">
    <property type="entry name" value="DUF7918"/>
</dbReference>
<evidence type="ECO:0000256" key="1">
    <source>
        <dbReference type="SAM" id="MobiDB-lite"/>
    </source>
</evidence>
<proteinExistence type="predicted"/>
<organism evidence="4">
    <name type="scientific">Schizophyllum commune (strain H4-8 / FGSC 9210)</name>
    <name type="common">Split gill fungus</name>
    <dbReference type="NCBI Taxonomy" id="578458"/>
    <lineage>
        <taxon>Eukaryota</taxon>
        <taxon>Fungi</taxon>
        <taxon>Dikarya</taxon>
        <taxon>Basidiomycota</taxon>
        <taxon>Agaricomycotina</taxon>
        <taxon>Agaricomycetes</taxon>
        <taxon>Agaricomycetidae</taxon>
        <taxon>Agaricales</taxon>
        <taxon>Schizophyllaceae</taxon>
        <taxon>Schizophyllum</taxon>
    </lineage>
</organism>
<dbReference type="Pfam" id="PF25534">
    <property type="entry name" value="DUF7918"/>
    <property type="match status" value="1"/>
</dbReference>
<keyword evidence="4" id="KW-1185">Reference proteome</keyword>
<dbReference type="eggNOG" id="ENOG502SAV6">
    <property type="taxonomic scope" value="Eukaryota"/>
</dbReference>
<name>D8QI44_SCHCM</name>
<dbReference type="Proteomes" id="UP000007431">
    <property type="component" value="Unassembled WGS sequence"/>
</dbReference>
<dbReference type="STRING" id="578458.D8QI44"/>
<dbReference type="OMA" id="GSIRITM"/>
<dbReference type="HOGENOM" id="CLU_060356_0_0_1"/>
<feature type="non-terminal residue" evidence="3">
    <location>
        <position position="308"/>
    </location>
</feature>
<dbReference type="VEuPathDB" id="FungiDB:SCHCODRAFT_02642631"/>
<dbReference type="PANTHER" id="PTHR36223">
    <property type="entry name" value="BETA-LACTAMASE-TYPE TRANSPEPTIDASE FOLD DOMAIN CONTAINING PROTEIN"/>
    <property type="match status" value="1"/>
</dbReference>
<sequence>MRLGDIDCWIEVDGKSLDEYGIELSGDLKKCTAWIPSKAGQEFAVSWRDPCLSRATVGYVYADGKYTSGRVMRPNRAMVSAFVDGTYTSPTQLRKYQFSDMTLTDDDSYLNKTSQEVGEITVKIWLCTVGAHVPLSVKTLDEPSKMHEKTKKGLAHSVGFSTTTQLPQPVSAVSVQTIGASPMATFTFRYRSIDMLRANGIAPMPAPAAVPLARKAKSPKPVAGPSRGRKRKAASPLTPERDTKRDVKPVIIDMDEEDEAEERIRKAEDELRRARLEMHRRRGNTRIKLEQVLPILPGEVLDLTELSD</sequence>
<accession>D8QI44</accession>
<feature type="compositionally biased region" description="Basic and acidic residues" evidence="1">
    <location>
        <begin position="239"/>
        <end position="248"/>
    </location>
</feature>
<dbReference type="AlphaFoldDB" id="D8QI44"/>
<dbReference type="GeneID" id="9593809"/>
<gene>
    <name evidence="3" type="ORF">SCHCODRAFT_113572</name>
</gene>
<feature type="region of interest" description="Disordered" evidence="1">
    <location>
        <begin position="212"/>
        <end position="251"/>
    </location>
</feature>
<evidence type="ECO:0000313" key="4">
    <source>
        <dbReference type="Proteomes" id="UP000007431"/>
    </source>
</evidence>
<evidence type="ECO:0000259" key="2">
    <source>
        <dbReference type="Pfam" id="PF25534"/>
    </source>
</evidence>
<dbReference type="EMBL" id="GL377313">
    <property type="protein sequence ID" value="EFI92340.1"/>
    <property type="molecule type" value="Genomic_DNA"/>
</dbReference>
<dbReference type="PANTHER" id="PTHR36223:SF1">
    <property type="entry name" value="TRANSCRIPTION ELONGATION FACTOR EAF N-TERMINAL DOMAIN-CONTAINING PROTEIN"/>
    <property type="match status" value="1"/>
</dbReference>
<dbReference type="KEGG" id="scm:SCHCO_02642631"/>
<dbReference type="RefSeq" id="XP_003027243.1">
    <property type="nucleotide sequence ID" value="XM_003027197.1"/>
</dbReference>
<dbReference type="InParanoid" id="D8QI44"/>
<dbReference type="OrthoDB" id="3364132at2759"/>